<accession>A0ABW6PFV5</accession>
<dbReference type="PANTHER" id="PTHR43365:SF1">
    <property type="entry name" value="ACETYL-COA C-ACYLTRANSFERASE"/>
    <property type="match status" value="1"/>
</dbReference>
<dbReference type="InterPro" id="IPR016039">
    <property type="entry name" value="Thiolase-like"/>
</dbReference>
<dbReference type="Pfam" id="PF00108">
    <property type="entry name" value="Thiolase_N"/>
    <property type="match status" value="1"/>
</dbReference>
<evidence type="ECO:0000259" key="6">
    <source>
        <dbReference type="Pfam" id="PF02803"/>
    </source>
</evidence>
<dbReference type="NCBIfam" id="TIGR01930">
    <property type="entry name" value="AcCoA-C-Actrans"/>
    <property type="match status" value="1"/>
</dbReference>
<gene>
    <name evidence="7" type="ORF">ACFYTF_00400</name>
</gene>
<dbReference type="SUPFAM" id="SSF53901">
    <property type="entry name" value="Thiolase-like"/>
    <property type="match status" value="2"/>
</dbReference>
<dbReference type="RefSeq" id="WP_387698598.1">
    <property type="nucleotide sequence ID" value="NZ_JBIAMX010000001.1"/>
</dbReference>
<evidence type="ECO:0000256" key="1">
    <source>
        <dbReference type="ARBA" id="ARBA00010982"/>
    </source>
</evidence>
<keyword evidence="3 4" id="KW-0012">Acyltransferase</keyword>
<dbReference type="PROSITE" id="PS00737">
    <property type="entry name" value="THIOLASE_2"/>
    <property type="match status" value="1"/>
</dbReference>
<dbReference type="Pfam" id="PF02803">
    <property type="entry name" value="Thiolase_C"/>
    <property type="match status" value="1"/>
</dbReference>
<keyword evidence="8" id="KW-1185">Reference proteome</keyword>
<organism evidence="7 8">
    <name type="scientific">Nocardia thailandica</name>
    <dbReference type="NCBI Taxonomy" id="257275"/>
    <lineage>
        <taxon>Bacteria</taxon>
        <taxon>Bacillati</taxon>
        <taxon>Actinomycetota</taxon>
        <taxon>Actinomycetes</taxon>
        <taxon>Mycobacteriales</taxon>
        <taxon>Nocardiaceae</taxon>
        <taxon>Nocardia</taxon>
    </lineage>
</organism>
<proteinExistence type="inferred from homology"/>
<evidence type="ECO:0000256" key="2">
    <source>
        <dbReference type="ARBA" id="ARBA00022679"/>
    </source>
</evidence>
<evidence type="ECO:0000256" key="4">
    <source>
        <dbReference type="RuleBase" id="RU003557"/>
    </source>
</evidence>
<dbReference type="InterPro" id="IPR002155">
    <property type="entry name" value="Thiolase"/>
</dbReference>
<reference evidence="7 8" key="1">
    <citation type="submission" date="2024-10" db="EMBL/GenBank/DDBJ databases">
        <title>The Natural Products Discovery Center: Release of the First 8490 Sequenced Strains for Exploring Actinobacteria Biosynthetic Diversity.</title>
        <authorList>
            <person name="Kalkreuter E."/>
            <person name="Kautsar S.A."/>
            <person name="Yang D."/>
            <person name="Bader C.D."/>
            <person name="Teijaro C.N."/>
            <person name="Fluegel L."/>
            <person name="Davis C.M."/>
            <person name="Simpson J.R."/>
            <person name="Lauterbach L."/>
            <person name="Steele A.D."/>
            <person name="Gui C."/>
            <person name="Meng S."/>
            <person name="Li G."/>
            <person name="Viehrig K."/>
            <person name="Ye F."/>
            <person name="Su P."/>
            <person name="Kiefer A.F."/>
            <person name="Nichols A."/>
            <person name="Cepeda A.J."/>
            <person name="Yan W."/>
            <person name="Fan B."/>
            <person name="Jiang Y."/>
            <person name="Adhikari A."/>
            <person name="Zheng C.-J."/>
            <person name="Schuster L."/>
            <person name="Cowan T.M."/>
            <person name="Smanski M.J."/>
            <person name="Chevrette M.G."/>
            <person name="De Carvalho L.P.S."/>
            <person name="Shen B."/>
        </authorList>
    </citation>
    <scope>NUCLEOTIDE SEQUENCE [LARGE SCALE GENOMIC DNA]</scope>
    <source>
        <strain evidence="7 8">NPDC004045</strain>
    </source>
</reference>
<evidence type="ECO:0000259" key="5">
    <source>
        <dbReference type="Pfam" id="PF00108"/>
    </source>
</evidence>
<feature type="domain" description="Thiolase N-terminal" evidence="5">
    <location>
        <begin position="5"/>
        <end position="258"/>
    </location>
</feature>
<dbReference type="InterPro" id="IPR020617">
    <property type="entry name" value="Thiolase_C"/>
</dbReference>
<dbReference type="PANTHER" id="PTHR43365">
    <property type="entry name" value="BLR7806 PROTEIN"/>
    <property type="match status" value="1"/>
</dbReference>
<comment type="caution">
    <text evidence="7">The sequence shown here is derived from an EMBL/GenBank/DDBJ whole genome shotgun (WGS) entry which is preliminary data.</text>
</comment>
<dbReference type="PIRSF" id="PIRSF000429">
    <property type="entry name" value="Ac-CoA_Ac_transf"/>
    <property type="match status" value="1"/>
</dbReference>
<evidence type="ECO:0000313" key="8">
    <source>
        <dbReference type="Proteomes" id="UP001601444"/>
    </source>
</evidence>
<dbReference type="Proteomes" id="UP001601444">
    <property type="component" value="Unassembled WGS sequence"/>
</dbReference>
<sequence length="389" mass="40509">MRDAVIVEAVRTPIGRGKPGGALHDVHPVDLLAHSLREIVARSGIDPALIDDVIGGIVTQVGEQGANMTRRAALAAGYPESVPATTVDRQCGSSQQAIHFAAQGVIAGAYDVVVAAGVESMGRVPMGANMIGATDFSGEAFARRYPDDLVPQGISAELIAAKWGLTRTELDEFALASHEKAARATKDGLFTPELAPINGLATDEGIRTGSTLETLAKLRPAYFDPAMAERFPQIGWQITAASASQVSDGSAAVLITTSEKAAQLGLRPLARLHSFAVAGDDPLLMLTAVIPATRKVLDRAGLTLSDIDLVEINEAFSPVVLAWARETGADLSRVNVNGGAIALGHPLGASGARLATTLVHALHQRGARYGLQTMCEAGGLANATVIERL</sequence>
<dbReference type="Gene3D" id="3.40.47.10">
    <property type="match status" value="2"/>
</dbReference>
<dbReference type="InterPro" id="IPR020616">
    <property type="entry name" value="Thiolase_N"/>
</dbReference>
<comment type="similarity">
    <text evidence="1 4">Belongs to the thiolase-like superfamily. Thiolase family.</text>
</comment>
<evidence type="ECO:0000313" key="7">
    <source>
        <dbReference type="EMBL" id="MFF0541279.1"/>
    </source>
</evidence>
<dbReference type="EMBL" id="JBIAMX010000001">
    <property type="protein sequence ID" value="MFF0541279.1"/>
    <property type="molecule type" value="Genomic_DNA"/>
</dbReference>
<protein>
    <submittedName>
        <fullName evidence="7">Thiolase family protein</fullName>
    </submittedName>
</protein>
<dbReference type="CDD" id="cd00751">
    <property type="entry name" value="thiolase"/>
    <property type="match status" value="1"/>
</dbReference>
<name>A0ABW6PFV5_9NOCA</name>
<evidence type="ECO:0000256" key="3">
    <source>
        <dbReference type="ARBA" id="ARBA00023315"/>
    </source>
</evidence>
<dbReference type="InterPro" id="IPR020613">
    <property type="entry name" value="Thiolase_CS"/>
</dbReference>
<feature type="domain" description="Thiolase C-terminal" evidence="6">
    <location>
        <begin position="267"/>
        <end position="388"/>
    </location>
</feature>
<keyword evidence="2 4" id="KW-0808">Transferase</keyword>